<dbReference type="STRING" id="1912961.BU204_11075"/>
<dbReference type="InterPro" id="IPR007061">
    <property type="entry name" value="MST-like"/>
</dbReference>
<dbReference type="RefSeq" id="WP_075125528.1">
    <property type="nucleotide sequence ID" value="NZ_MSIE01000016.1"/>
</dbReference>
<keyword evidence="2" id="KW-1185">Reference proteome</keyword>
<dbReference type="InterPro" id="IPR034660">
    <property type="entry name" value="DinB/YfiT-like"/>
</dbReference>
<proteinExistence type="predicted"/>
<reference evidence="1 2" key="1">
    <citation type="submission" date="2016-12" db="EMBL/GenBank/DDBJ databases">
        <title>The draft genome sequence of Actinophytocola sp. 11-183.</title>
        <authorList>
            <person name="Wang W."/>
            <person name="Yuan L."/>
        </authorList>
    </citation>
    <scope>NUCLEOTIDE SEQUENCE [LARGE SCALE GENOMIC DNA]</scope>
    <source>
        <strain evidence="1 2">11-183</strain>
    </source>
</reference>
<evidence type="ECO:0008006" key="3">
    <source>
        <dbReference type="Google" id="ProtNLM"/>
    </source>
</evidence>
<dbReference type="Gene3D" id="1.20.120.450">
    <property type="entry name" value="dinb family like domain"/>
    <property type="match status" value="1"/>
</dbReference>
<evidence type="ECO:0000313" key="1">
    <source>
        <dbReference type="EMBL" id="OLF17477.1"/>
    </source>
</evidence>
<comment type="caution">
    <text evidence="1">The sequence shown here is derived from an EMBL/GenBank/DDBJ whole genome shotgun (WGS) entry which is preliminary data.</text>
</comment>
<sequence length="164" mass="18666">MSHPAAEDTFYTGSERVVLERYLDVHRDAVVDRLSGVSEVDARRRLVPSLTTLGGVVKHLRWVEFGWFHQVLGARTGDNRRDHERDWEFTVGPEDTVESLLDDYRAVCAGSRATVARHELDEEVPHYSRGAVSVRWLLAHLVEETARHAGHMDILREQIDALVS</sequence>
<evidence type="ECO:0000313" key="2">
    <source>
        <dbReference type="Proteomes" id="UP000185596"/>
    </source>
</evidence>
<dbReference type="OrthoDB" id="4548523at2"/>
<dbReference type="EMBL" id="MSIE01000016">
    <property type="protein sequence ID" value="OLF17477.1"/>
    <property type="molecule type" value="Genomic_DNA"/>
</dbReference>
<dbReference type="Proteomes" id="UP000185596">
    <property type="component" value="Unassembled WGS sequence"/>
</dbReference>
<dbReference type="SUPFAM" id="SSF109854">
    <property type="entry name" value="DinB/YfiT-like putative metalloenzymes"/>
    <property type="match status" value="1"/>
</dbReference>
<organism evidence="1 2">
    <name type="scientific">Actinophytocola xanthii</name>
    <dbReference type="NCBI Taxonomy" id="1912961"/>
    <lineage>
        <taxon>Bacteria</taxon>
        <taxon>Bacillati</taxon>
        <taxon>Actinomycetota</taxon>
        <taxon>Actinomycetes</taxon>
        <taxon>Pseudonocardiales</taxon>
        <taxon>Pseudonocardiaceae</taxon>
    </lineage>
</organism>
<dbReference type="AlphaFoldDB" id="A0A1Q8CT16"/>
<name>A0A1Q8CT16_9PSEU</name>
<accession>A0A1Q8CT16</accession>
<gene>
    <name evidence="1" type="ORF">BU204_11075</name>
</gene>
<protein>
    <recommendedName>
        <fullName evidence="3">Mini-circle protein</fullName>
    </recommendedName>
</protein>
<dbReference type="Pfam" id="PF04978">
    <property type="entry name" value="MST"/>
    <property type="match status" value="1"/>
</dbReference>